<keyword evidence="1" id="KW-0472">Membrane</keyword>
<keyword evidence="1" id="KW-0812">Transmembrane</keyword>
<organism evidence="2 3">
    <name type="scientific">Hymenolepis diminuta</name>
    <name type="common">Rat tapeworm</name>
    <dbReference type="NCBI Taxonomy" id="6216"/>
    <lineage>
        <taxon>Eukaryota</taxon>
        <taxon>Metazoa</taxon>
        <taxon>Spiralia</taxon>
        <taxon>Lophotrochozoa</taxon>
        <taxon>Platyhelminthes</taxon>
        <taxon>Cestoda</taxon>
        <taxon>Eucestoda</taxon>
        <taxon>Cyclophyllidea</taxon>
        <taxon>Hymenolepididae</taxon>
        <taxon>Hymenolepis</taxon>
    </lineage>
</organism>
<dbReference type="AlphaFoldDB" id="A0A564YR63"/>
<protein>
    <recommendedName>
        <fullName evidence="4">GyrI-like small molecule binding domain-containing protein</fullName>
    </recommendedName>
</protein>
<evidence type="ECO:0000313" key="2">
    <source>
        <dbReference type="EMBL" id="VUZ49761.1"/>
    </source>
</evidence>
<gene>
    <name evidence="2" type="ORF">WMSIL1_LOCUS8680</name>
</gene>
<dbReference type="Gene3D" id="3.20.80.10">
    <property type="entry name" value="Regulatory factor, effector binding domain"/>
    <property type="match status" value="1"/>
</dbReference>
<dbReference type="PANTHER" id="PTHR15949:SF3">
    <property type="entry name" value="TESTIS-EXPRESSED PROTEIN 264"/>
    <property type="match status" value="1"/>
</dbReference>
<dbReference type="SUPFAM" id="SSF55136">
    <property type="entry name" value="Probable bacterial effector-binding domain"/>
    <property type="match status" value="1"/>
</dbReference>
<evidence type="ECO:0008006" key="4">
    <source>
        <dbReference type="Google" id="ProtNLM"/>
    </source>
</evidence>
<feature type="transmembrane region" description="Helical" evidence="1">
    <location>
        <begin position="131"/>
        <end position="151"/>
    </location>
</feature>
<accession>A0A564YR63</accession>
<sequence length="222" mass="25452">MVYLLVVLISVTFLLLIGTIALFAYVSGFFTPVDATISSDIPYLKDGLTIYYKSNKGSYYSLGCIFTETYSVANKLVQFGLYYDDPETVSPEECRSAIGVIVNEEENEDIIRQLEKNGYKKKILPRVKEGIFASFPYISFLSIGFGLSKALPQLRSYFKKMDCKDFTYFEIYDDDTIYYVGIIKDADDFLVEDFYPEDNDEIVKITQSDIEEVTEEEKEKAE</sequence>
<dbReference type="EMBL" id="CABIJS010000333">
    <property type="protein sequence ID" value="VUZ49761.1"/>
    <property type="molecule type" value="Genomic_DNA"/>
</dbReference>
<proteinExistence type="predicted"/>
<evidence type="ECO:0000256" key="1">
    <source>
        <dbReference type="SAM" id="Phobius"/>
    </source>
</evidence>
<reference evidence="2 3" key="1">
    <citation type="submission" date="2019-07" db="EMBL/GenBank/DDBJ databases">
        <authorList>
            <person name="Jastrzebski P J."/>
            <person name="Paukszto L."/>
            <person name="Jastrzebski P J."/>
        </authorList>
    </citation>
    <scope>NUCLEOTIDE SEQUENCE [LARGE SCALE GENOMIC DNA]</scope>
    <source>
        <strain evidence="2 3">WMS-il1</strain>
    </source>
</reference>
<keyword evidence="3" id="KW-1185">Reference proteome</keyword>
<evidence type="ECO:0000313" key="3">
    <source>
        <dbReference type="Proteomes" id="UP000321570"/>
    </source>
</evidence>
<dbReference type="Proteomes" id="UP000321570">
    <property type="component" value="Unassembled WGS sequence"/>
</dbReference>
<keyword evidence="1" id="KW-1133">Transmembrane helix</keyword>
<dbReference type="InterPro" id="IPR011256">
    <property type="entry name" value="Reg_factor_effector_dom_sf"/>
</dbReference>
<dbReference type="PANTHER" id="PTHR15949">
    <property type="entry name" value="TESTIS-EXPRESSED PROTEIN 264"/>
    <property type="match status" value="1"/>
</dbReference>
<name>A0A564YR63_HYMDI</name>